<protein>
    <submittedName>
        <fullName evidence="2">Energy-coupling factor transporter ATP-binding protein EcfA2</fullName>
    </submittedName>
</protein>
<dbReference type="GO" id="GO:0005524">
    <property type="term" value="F:ATP binding"/>
    <property type="evidence" value="ECO:0007669"/>
    <property type="project" value="UniProtKB-KW"/>
</dbReference>
<keyword evidence="2" id="KW-0547">Nucleotide-binding</keyword>
<gene>
    <name evidence="2" type="ORF">FHS27_000385</name>
</gene>
<dbReference type="InterPro" id="IPR027417">
    <property type="entry name" value="P-loop_NTPase"/>
</dbReference>
<dbReference type="Gene3D" id="3.40.50.300">
    <property type="entry name" value="P-loop containing nucleotide triphosphate hydrolases"/>
    <property type="match status" value="1"/>
</dbReference>
<dbReference type="SUPFAM" id="SSF52540">
    <property type="entry name" value="P-loop containing nucleoside triphosphate hydrolases"/>
    <property type="match status" value="1"/>
</dbReference>
<evidence type="ECO:0000313" key="2">
    <source>
        <dbReference type="EMBL" id="MBB3204621.1"/>
    </source>
</evidence>
<proteinExistence type="predicted"/>
<accession>A0A7W5H4A2</accession>
<sequence>MSSPTPPLPTRSNPFASRFVRPGAFAFRFDHVSSTHEEGSREDFVRSLVDRLREERCGVIVGDHGTGKSTLLRELAETLEREMPGGQWVQLTGPDPASTRNERIVRGLGDLWNNIRTVGRLQRSVPRGGVLVIDGGEQIPAFWRWWIAHRAKRRDHFCLLTSHSDVAGFATLYRTHLSPDLIGDLVRELLSGTDAALQPGARIKVQQHLDTIDLSRVGNLRDLWDDLYEIVQS</sequence>
<dbReference type="Pfam" id="PF13401">
    <property type="entry name" value="AAA_22"/>
    <property type="match status" value="1"/>
</dbReference>
<dbReference type="CDD" id="cd02019">
    <property type="entry name" value="NK"/>
    <property type="match status" value="1"/>
</dbReference>
<dbReference type="EMBL" id="JACHXU010000001">
    <property type="protein sequence ID" value="MBB3204621.1"/>
    <property type="molecule type" value="Genomic_DNA"/>
</dbReference>
<dbReference type="AlphaFoldDB" id="A0A7W5H4A2"/>
<evidence type="ECO:0000259" key="1">
    <source>
        <dbReference type="Pfam" id="PF13401"/>
    </source>
</evidence>
<reference evidence="2 3" key="1">
    <citation type="submission" date="2020-08" db="EMBL/GenBank/DDBJ databases">
        <title>Genomic Encyclopedia of Type Strains, Phase III (KMG-III): the genomes of soil and plant-associated and newly described type strains.</title>
        <authorList>
            <person name="Whitman W."/>
        </authorList>
    </citation>
    <scope>NUCLEOTIDE SEQUENCE [LARGE SCALE GENOMIC DNA]</scope>
    <source>
        <strain evidence="2 3">CECT 8075</strain>
    </source>
</reference>
<evidence type="ECO:0000313" key="3">
    <source>
        <dbReference type="Proteomes" id="UP000536179"/>
    </source>
</evidence>
<organism evidence="2 3">
    <name type="scientific">Aporhodopirellula rubra</name>
    <dbReference type="NCBI Taxonomy" id="980271"/>
    <lineage>
        <taxon>Bacteria</taxon>
        <taxon>Pseudomonadati</taxon>
        <taxon>Planctomycetota</taxon>
        <taxon>Planctomycetia</taxon>
        <taxon>Pirellulales</taxon>
        <taxon>Pirellulaceae</taxon>
        <taxon>Aporhodopirellula</taxon>
    </lineage>
</organism>
<name>A0A7W5H4A2_9BACT</name>
<feature type="domain" description="ORC1/DEAH AAA+ ATPase" evidence="1">
    <location>
        <begin position="54"/>
        <end position="135"/>
    </location>
</feature>
<dbReference type="GO" id="GO:0016887">
    <property type="term" value="F:ATP hydrolysis activity"/>
    <property type="evidence" value="ECO:0007669"/>
    <property type="project" value="InterPro"/>
</dbReference>
<comment type="caution">
    <text evidence="2">The sequence shown here is derived from an EMBL/GenBank/DDBJ whole genome shotgun (WGS) entry which is preliminary data.</text>
</comment>
<keyword evidence="2" id="KW-0067">ATP-binding</keyword>
<keyword evidence="3" id="KW-1185">Reference proteome</keyword>
<dbReference type="Proteomes" id="UP000536179">
    <property type="component" value="Unassembled WGS sequence"/>
</dbReference>
<dbReference type="RefSeq" id="WP_184300867.1">
    <property type="nucleotide sequence ID" value="NZ_JACHXU010000001.1"/>
</dbReference>
<dbReference type="InterPro" id="IPR049945">
    <property type="entry name" value="AAA_22"/>
</dbReference>